<dbReference type="Pfam" id="PF10588">
    <property type="entry name" value="NADH-G_4Fe-4S_3"/>
    <property type="match status" value="1"/>
</dbReference>
<dbReference type="PROSITE" id="PS00642">
    <property type="entry name" value="COMPLEX1_75K_2"/>
    <property type="match status" value="1"/>
</dbReference>
<dbReference type="AlphaFoldDB" id="A0A178MP00"/>
<evidence type="ECO:0000256" key="1">
    <source>
        <dbReference type="ARBA" id="ARBA00001966"/>
    </source>
</evidence>
<dbReference type="CDD" id="cd00207">
    <property type="entry name" value="fer2"/>
    <property type="match status" value="1"/>
</dbReference>
<dbReference type="InterPro" id="IPR000283">
    <property type="entry name" value="NADH_UbQ_OxRdtase_75kDa_su_CS"/>
</dbReference>
<evidence type="ECO:0000313" key="10">
    <source>
        <dbReference type="Proteomes" id="UP000078428"/>
    </source>
</evidence>
<keyword evidence="10" id="KW-1185">Reference proteome</keyword>
<dbReference type="InterPro" id="IPR001041">
    <property type="entry name" value="2Fe-2S_ferredoxin-type"/>
</dbReference>
<evidence type="ECO:0000259" key="7">
    <source>
        <dbReference type="PROSITE" id="PS51085"/>
    </source>
</evidence>
<dbReference type="InterPro" id="IPR036010">
    <property type="entry name" value="2Fe-2S_ferredoxin-like_sf"/>
</dbReference>
<dbReference type="GO" id="GO:0042773">
    <property type="term" value="P:ATP synthesis coupled electron transport"/>
    <property type="evidence" value="ECO:0007669"/>
    <property type="project" value="InterPro"/>
</dbReference>
<evidence type="ECO:0000256" key="5">
    <source>
        <dbReference type="ARBA" id="ARBA00023004"/>
    </source>
</evidence>
<dbReference type="Gene3D" id="3.10.20.740">
    <property type="match status" value="1"/>
</dbReference>
<dbReference type="Gene3D" id="3.30.70.20">
    <property type="match status" value="1"/>
</dbReference>
<proteinExistence type="inferred from homology"/>
<keyword evidence="5" id="KW-0408">Iron</keyword>
<dbReference type="GO" id="GO:0008137">
    <property type="term" value="F:NADH dehydrogenase (ubiquinone) activity"/>
    <property type="evidence" value="ECO:0007669"/>
    <property type="project" value="InterPro"/>
</dbReference>
<evidence type="ECO:0000259" key="8">
    <source>
        <dbReference type="PROSITE" id="PS51839"/>
    </source>
</evidence>
<dbReference type="OrthoDB" id="9816402at2"/>
<name>A0A178MP00_9PROT</name>
<dbReference type="GO" id="GO:0016491">
    <property type="term" value="F:oxidoreductase activity"/>
    <property type="evidence" value="ECO:0007669"/>
    <property type="project" value="InterPro"/>
</dbReference>
<dbReference type="GO" id="GO:0046872">
    <property type="term" value="F:metal ion binding"/>
    <property type="evidence" value="ECO:0007669"/>
    <property type="project" value="UniProtKB-KW"/>
</dbReference>
<dbReference type="SUPFAM" id="SSF54292">
    <property type="entry name" value="2Fe-2S ferredoxin-like"/>
    <property type="match status" value="1"/>
</dbReference>
<evidence type="ECO:0000256" key="3">
    <source>
        <dbReference type="ARBA" id="ARBA00022485"/>
    </source>
</evidence>
<gene>
    <name evidence="9" type="ORF">A6A04_18615</name>
</gene>
<dbReference type="PIRSF" id="PIRSF000309">
    <property type="entry name" value="NAD_red_hyd_HoxU"/>
    <property type="match status" value="1"/>
</dbReference>
<protein>
    <submittedName>
        <fullName evidence="9">NADP oxidoreductase</fullName>
    </submittedName>
</protein>
<dbReference type="Pfam" id="PF13459">
    <property type="entry name" value="Fer4_15"/>
    <property type="match status" value="1"/>
</dbReference>
<comment type="caution">
    <text evidence="9">The sequence shown here is derived from an EMBL/GenBank/DDBJ whole genome shotgun (WGS) entry which is preliminary data.</text>
</comment>
<evidence type="ECO:0000313" key="9">
    <source>
        <dbReference type="EMBL" id="OAN49858.1"/>
    </source>
</evidence>
<dbReference type="EMBL" id="LWQT01000057">
    <property type="protein sequence ID" value="OAN49858.1"/>
    <property type="molecule type" value="Genomic_DNA"/>
</dbReference>
<keyword evidence="3" id="KW-0004">4Fe-4S</keyword>
<sequence length="259" mass="28550">MTDGQTNSFFLDDEEIPFEEGQTIIQAALTAGKYIPHLCYHPEFKPHGSCKLCTVRIDSRTITTEDGQSVKIPGRAAASCTTPAVAGQHVESETPELLDLRRTLVQMLLVEGNHYCPSCEKSGKCLLQGLAYDLGVMDPHFPQYFSKREVDASHPDILLDFNRCILCELCVRASAEMDKKNVFSLSGRGATKHLICNSESGRLGDTNLAATDKAANVCPVGVILHKRHGFEVPYGQRRFDKAPISADPVQYAPVKEKVR</sequence>
<accession>A0A178MP00</accession>
<dbReference type="RefSeq" id="WP_068493004.1">
    <property type="nucleotide sequence ID" value="NZ_LWQT01000057.1"/>
</dbReference>
<keyword evidence="4" id="KW-0479">Metal-binding</keyword>
<dbReference type="SMART" id="SM00929">
    <property type="entry name" value="NADH-G_4Fe-4S_3"/>
    <property type="match status" value="1"/>
</dbReference>
<reference evidence="9 10" key="1">
    <citation type="submission" date="2016-04" db="EMBL/GenBank/DDBJ databases">
        <title>Draft genome sequence of freshwater magnetotactic bacteria Magnetospirillum marisnigri SP-1 and Magnetospirillum moscoviense BB-1.</title>
        <authorList>
            <person name="Koziaeva V."/>
            <person name="Dziuba M.V."/>
            <person name="Ivanov T.M."/>
            <person name="Kuznetsov B."/>
            <person name="Grouzdev D.S."/>
        </authorList>
    </citation>
    <scope>NUCLEOTIDE SEQUENCE [LARGE SCALE GENOMIC DNA]</scope>
    <source>
        <strain evidence="9 10">SP-1</strain>
    </source>
</reference>
<comment type="cofactor">
    <cofactor evidence="1">
        <name>[4Fe-4S] cluster</name>
        <dbReference type="ChEBI" id="CHEBI:49883"/>
    </cofactor>
</comment>
<dbReference type="SUPFAM" id="SSF54862">
    <property type="entry name" value="4Fe-4S ferredoxins"/>
    <property type="match status" value="1"/>
</dbReference>
<evidence type="ECO:0000256" key="6">
    <source>
        <dbReference type="ARBA" id="ARBA00023014"/>
    </source>
</evidence>
<comment type="similarity">
    <text evidence="2">Belongs to the complex I 75 kDa subunit family.</text>
</comment>
<organism evidence="9 10">
    <name type="scientific">Paramagnetospirillum marisnigri</name>
    <dbReference type="NCBI Taxonomy" id="1285242"/>
    <lineage>
        <taxon>Bacteria</taxon>
        <taxon>Pseudomonadati</taxon>
        <taxon>Pseudomonadota</taxon>
        <taxon>Alphaproteobacteria</taxon>
        <taxon>Rhodospirillales</taxon>
        <taxon>Magnetospirillaceae</taxon>
        <taxon>Paramagnetospirillum</taxon>
    </lineage>
</organism>
<dbReference type="InterPro" id="IPR019574">
    <property type="entry name" value="NADH_UbQ_OxRdtase_Gsu_4Fe4S-bd"/>
</dbReference>
<dbReference type="Pfam" id="PF13510">
    <property type="entry name" value="Fer2_4"/>
    <property type="match status" value="1"/>
</dbReference>
<dbReference type="PROSITE" id="PS51839">
    <property type="entry name" value="4FE4S_HC3"/>
    <property type="match status" value="1"/>
</dbReference>
<dbReference type="GO" id="GO:0016020">
    <property type="term" value="C:membrane"/>
    <property type="evidence" value="ECO:0007669"/>
    <property type="project" value="InterPro"/>
</dbReference>
<dbReference type="PROSITE" id="PS51085">
    <property type="entry name" value="2FE2S_FER_2"/>
    <property type="match status" value="1"/>
</dbReference>
<dbReference type="InterPro" id="IPR016214">
    <property type="entry name" value="NAD-red_Hydgase_HoxS_gsu"/>
</dbReference>
<evidence type="ECO:0000256" key="2">
    <source>
        <dbReference type="ARBA" id="ARBA00005404"/>
    </source>
</evidence>
<feature type="domain" description="4Fe-4S His(Cys)3-ligated-type" evidence="8">
    <location>
        <begin position="96"/>
        <end position="135"/>
    </location>
</feature>
<dbReference type="Proteomes" id="UP000078428">
    <property type="component" value="Unassembled WGS sequence"/>
</dbReference>
<dbReference type="GO" id="GO:0051539">
    <property type="term" value="F:4 iron, 4 sulfur cluster binding"/>
    <property type="evidence" value="ECO:0007669"/>
    <property type="project" value="UniProtKB-KW"/>
</dbReference>
<dbReference type="STRING" id="1285242.A6A04_18615"/>
<evidence type="ECO:0000256" key="4">
    <source>
        <dbReference type="ARBA" id="ARBA00022723"/>
    </source>
</evidence>
<keyword evidence="6" id="KW-0411">Iron-sulfur</keyword>
<feature type="domain" description="2Fe-2S ferredoxin-type" evidence="7">
    <location>
        <begin position="5"/>
        <end position="96"/>
    </location>
</feature>